<dbReference type="PROSITE" id="PS50929">
    <property type="entry name" value="ABC_TM1F"/>
    <property type="match status" value="1"/>
</dbReference>
<dbReference type="CDD" id="cd03228">
    <property type="entry name" value="ABCC_MRP_Like"/>
    <property type="match status" value="1"/>
</dbReference>
<evidence type="ECO:0000313" key="10">
    <source>
        <dbReference type="EMBL" id="MDQ1102847.1"/>
    </source>
</evidence>
<dbReference type="GO" id="GO:0016887">
    <property type="term" value="F:ATP hydrolysis activity"/>
    <property type="evidence" value="ECO:0007669"/>
    <property type="project" value="InterPro"/>
</dbReference>
<feature type="domain" description="ABC transmembrane type-1" evidence="9">
    <location>
        <begin position="136"/>
        <end position="306"/>
    </location>
</feature>
<dbReference type="PANTHER" id="PTHR24221:SF654">
    <property type="entry name" value="ATP-BINDING CASSETTE SUB-FAMILY B MEMBER 6"/>
    <property type="match status" value="1"/>
</dbReference>
<dbReference type="AlphaFoldDB" id="A0AAJ1X1R9"/>
<evidence type="ECO:0000256" key="7">
    <source>
        <dbReference type="SAM" id="Phobius"/>
    </source>
</evidence>
<reference evidence="10" key="1">
    <citation type="submission" date="2023-07" db="EMBL/GenBank/DDBJ databases">
        <title>Functional and genomic diversity of the sorghum phyllosphere microbiome.</title>
        <authorList>
            <person name="Shade A."/>
        </authorList>
    </citation>
    <scope>NUCLEOTIDE SEQUENCE</scope>
    <source>
        <strain evidence="10">SORGH_AS_1067</strain>
    </source>
</reference>
<evidence type="ECO:0000259" key="9">
    <source>
        <dbReference type="PROSITE" id="PS50929"/>
    </source>
</evidence>
<dbReference type="InterPro" id="IPR003593">
    <property type="entry name" value="AAA+_ATPase"/>
</dbReference>
<feature type="transmembrane region" description="Helical" evidence="7">
    <location>
        <begin position="31"/>
        <end position="53"/>
    </location>
</feature>
<dbReference type="InterPro" id="IPR027417">
    <property type="entry name" value="P-loop_NTPase"/>
</dbReference>
<evidence type="ECO:0000256" key="1">
    <source>
        <dbReference type="ARBA" id="ARBA00004651"/>
    </source>
</evidence>
<evidence type="ECO:0000256" key="4">
    <source>
        <dbReference type="ARBA" id="ARBA00022840"/>
    </source>
</evidence>
<dbReference type="Gene3D" id="1.20.1560.10">
    <property type="entry name" value="ABC transporter type 1, transmembrane domain"/>
    <property type="match status" value="1"/>
</dbReference>
<dbReference type="Pfam" id="PF00005">
    <property type="entry name" value="ABC_tran"/>
    <property type="match status" value="1"/>
</dbReference>
<gene>
    <name evidence="10" type="ORF">QE405_000131</name>
</gene>
<feature type="transmembrane region" description="Helical" evidence="7">
    <location>
        <begin position="130"/>
        <end position="147"/>
    </location>
</feature>
<dbReference type="SUPFAM" id="SSF90123">
    <property type="entry name" value="ABC transporter transmembrane region"/>
    <property type="match status" value="1"/>
</dbReference>
<feature type="domain" description="ABC transporter" evidence="8">
    <location>
        <begin position="342"/>
        <end position="589"/>
    </location>
</feature>
<dbReference type="InterPro" id="IPR039421">
    <property type="entry name" value="Type_1_exporter"/>
</dbReference>
<dbReference type="GO" id="GO:0005524">
    <property type="term" value="F:ATP binding"/>
    <property type="evidence" value="ECO:0007669"/>
    <property type="project" value="UniProtKB-KW"/>
</dbReference>
<comment type="caution">
    <text evidence="10">The sequence shown here is derived from an EMBL/GenBank/DDBJ whole genome shotgun (WGS) entry which is preliminary data.</text>
</comment>
<dbReference type="InterPro" id="IPR003439">
    <property type="entry name" value="ABC_transporter-like_ATP-bd"/>
</dbReference>
<keyword evidence="2 7" id="KW-0812">Transmembrane</keyword>
<feature type="transmembrane region" description="Helical" evidence="7">
    <location>
        <begin position="153"/>
        <end position="176"/>
    </location>
</feature>
<comment type="subcellular location">
    <subcellularLocation>
        <location evidence="1">Cell membrane</location>
        <topology evidence="1">Multi-pass membrane protein</topology>
    </subcellularLocation>
</comment>
<evidence type="ECO:0000256" key="5">
    <source>
        <dbReference type="ARBA" id="ARBA00022989"/>
    </source>
</evidence>
<keyword evidence="5 7" id="KW-1133">Transmembrane helix</keyword>
<feature type="transmembrane region" description="Helical" evidence="7">
    <location>
        <begin position="59"/>
        <end position="82"/>
    </location>
</feature>
<accession>A0AAJ1X1R9</accession>
<dbReference type="Proteomes" id="UP001239215">
    <property type="component" value="Unassembled WGS sequence"/>
</dbReference>
<name>A0AAJ1X1R9_9ACTN</name>
<feature type="transmembrane region" description="Helical" evidence="7">
    <location>
        <begin position="236"/>
        <end position="260"/>
    </location>
</feature>
<evidence type="ECO:0000256" key="6">
    <source>
        <dbReference type="ARBA" id="ARBA00023136"/>
    </source>
</evidence>
<evidence type="ECO:0000259" key="8">
    <source>
        <dbReference type="PROSITE" id="PS50893"/>
    </source>
</evidence>
<protein>
    <submittedName>
        <fullName evidence="10">ABC-type multidrug transport system fused ATPase/permease subunit</fullName>
    </submittedName>
</protein>
<dbReference type="GO" id="GO:0140359">
    <property type="term" value="F:ABC-type transporter activity"/>
    <property type="evidence" value="ECO:0007669"/>
    <property type="project" value="InterPro"/>
</dbReference>
<dbReference type="SMART" id="SM00382">
    <property type="entry name" value="AAA"/>
    <property type="match status" value="1"/>
</dbReference>
<dbReference type="Gene3D" id="3.40.50.300">
    <property type="entry name" value="P-loop containing nucleotide triphosphate hydrolases"/>
    <property type="match status" value="1"/>
</dbReference>
<dbReference type="InterPro" id="IPR036640">
    <property type="entry name" value="ABC1_TM_sf"/>
</dbReference>
<proteinExistence type="predicted"/>
<evidence type="ECO:0000313" key="11">
    <source>
        <dbReference type="Proteomes" id="UP001239215"/>
    </source>
</evidence>
<dbReference type="RefSeq" id="WP_307198303.1">
    <property type="nucleotide sequence ID" value="NZ_JAUTAN010000001.1"/>
</dbReference>
<evidence type="ECO:0000256" key="2">
    <source>
        <dbReference type="ARBA" id="ARBA00022692"/>
    </source>
</evidence>
<feature type="transmembrane region" description="Helical" evidence="7">
    <location>
        <begin position="280"/>
        <end position="304"/>
    </location>
</feature>
<keyword evidence="3" id="KW-0547">Nucleotide-binding</keyword>
<sequence>MTDRHPGALRAALLLSLEADRRSTIITLANFALRPAAVVIATWMLALVIDAAASGDRSVMWTVAAVAALLTALHAVTAPLAVEISARMIEATSVRVDERLMSLVGGLHGIDRLEDPELLDRLEVLDQERVYLAEGADALSLILGVVVRGGLTVVLLAMINPLLLFTLALAVPAVLASRREQQRRSSAVSAAASDTRRADALLRTAIGNGASEIRLFGLAEELRVRTRELRTRANRAVVAATAASLVGTLVGAAIFAAGFVFSLGVVVHGYGVGSSGVGEIMLTLALVTSLNVQVASAIAFSAFLQQTRSSSSKLLDLEELCRAEAQRWRGEQSPDRELQHGVRLEDVTFRYPGAEQDALREVSLELPAGAIVAVVGNNGSGKSTLIKLLAGLYQPSSGAVLVDGRPLVEMDVDQWHAATSACFQDFSRLEFDLQQSVGHGDLARVDDRSAVEGALAQSGAEDLPKRLPQGLQTGLGKSLEDGVELSGGQWQRVALARARMRPAPLLLVLDEPSSAIDPLAEEQLLHSYVATARQTSERAGGITLFSSHRLSTTRRADIVVVLDGGKVVEHGDHDTLMSMPDGHYREMFRRQALSYGVGPFGADRDGGARTIRSMSEDVR</sequence>
<dbReference type="InterPro" id="IPR011527">
    <property type="entry name" value="ABC1_TM_dom"/>
</dbReference>
<dbReference type="PANTHER" id="PTHR24221">
    <property type="entry name" value="ATP-BINDING CASSETTE SUB-FAMILY B"/>
    <property type="match status" value="1"/>
</dbReference>
<dbReference type="SUPFAM" id="SSF52540">
    <property type="entry name" value="P-loop containing nucleoside triphosphate hydrolases"/>
    <property type="match status" value="1"/>
</dbReference>
<dbReference type="GO" id="GO:0005886">
    <property type="term" value="C:plasma membrane"/>
    <property type="evidence" value="ECO:0007669"/>
    <property type="project" value="UniProtKB-SubCell"/>
</dbReference>
<dbReference type="EMBL" id="JAUTAN010000001">
    <property type="protein sequence ID" value="MDQ1102847.1"/>
    <property type="molecule type" value="Genomic_DNA"/>
</dbReference>
<keyword evidence="4" id="KW-0067">ATP-binding</keyword>
<keyword evidence="6 7" id="KW-0472">Membrane</keyword>
<dbReference type="PROSITE" id="PS50893">
    <property type="entry name" value="ABC_TRANSPORTER_2"/>
    <property type="match status" value="1"/>
</dbReference>
<dbReference type="GO" id="GO:0034040">
    <property type="term" value="F:ATPase-coupled lipid transmembrane transporter activity"/>
    <property type="evidence" value="ECO:0007669"/>
    <property type="project" value="TreeGrafter"/>
</dbReference>
<organism evidence="10 11">
    <name type="scientific">Nocardioides zeae</name>
    <dbReference type="NCBI Taxonomy" id="1457234"/>
    <lineage>
        <taxon>Bacteria</taxon>
        <taxon>Bacillati</taxon>
        <taxon>Actinomycetota</taxon>
        <taxon>Actinomycetes</taxon>
        <taxon>Propionibacteriales</taxon>
        <taxon>Nocardioidaceae</taxon>
        <taxon>Nocardioides</taxon>
    </lineage>
</organism>
<evidence type="ECO:0000256" key="3">
    <source>
        <dbReference type="ARBA" id="ARBA00022741"/>
    </source>
</evidence>